<evidence type="ECO:0000313" key="4">
    <source>
        <dbReference type="Proteomes" id="UP000314985"/>
    </source>
</evidence>
<sequence length="207" mass="23901">MKFLRKTQSHSELLLTIVKLPVSCENCLYSCHIWNPLPTCKNDVFLPFSSLLRNSFSSLFCNFISTWMTGTIDAKKLKVTMRVLGSEPKKEEIKKISEFYKEGTGKMNFIEFLTVRAQKMSEKYIKEEIQKAGKILFRNLECMAKELGENLNDGELQDMIDEADQDGDEEVNEQRVPMHHEEDQSLLRLVSSFCHKHMGLDLVSIIV</sequence>
<keyword evidence="2" id="KW-0106">Calcium</keyword>
<keyword evidence="1" id="KW-0677">Repeat</keyword>
<evidence type="ECO:0000313" key="3">
    <source>
        <dbReference type="Ensembl" id="ENSSSCP00070038260.1"/>
    </source>
</evidence>
<dbReference type="InterPro" id="IPR011992">
    <property type="entry name" value="EF-hand-dom_pair"/>
</dbReference>
<proteinExistence type="predicted"/>
<dbReference type="FunFam" id="1.10.238.10:FF:000001">
    <property type="entry name" value="Calmodulin 1"/>
    <property type="match status" value="1"/>
</dbReference>
<name>A0A4X1V624_PIG</name>
<dbReference type="Proteomes" id="UP000314985">
    <property type="component" value="Chromosome 5"/>
</dbReference>
<dbReference type="Ensembl" id="ENSSSCT00070045391.1">
    <property type="protein sequence ID" value="ENSSSCP00070038260.1"/>
    <property type="gene ID" value="ENSSSCG00070022819.1"/>
</dbReference>
<reference evidence="3" key="2">
    <citation type="submission" date="2025-08" db="UniProtKB">
        <authorList>
            <consortium name="Ensembl"/>
        </authorList>
    </citation>
    <scope>IDENTIFICATION</scope>
</reference>
<evidence type="ECO:0000256" key="1">
    <source>
        <dbReference type="ARBA" id="ARBA00022737"/>
    </source>
</evidence>
<reference evidence="3 4" key="1">
    <citation type="submission" date="2017-08" db="EMBL/GenBank/DDBJ databases">
        <title>USMARCv1.0.</title>
        <authorList>
            <person name="Hannum G.I."/>
            <person name="Koren S."/>
            <person name="Schroeder S.G."/>
            <person name="Chin S.C."/>
            <person name="Nonneman D.J."/>
            <person name="Becker S.A."/>
            <person name="Rosen B.D."/>
            <person name="Bickhart D.M."/>
            <person name="Putnam N.H."/>
            <person name="Green R.E."/>
            <person name="Tuggle C.K."/>
            <person name="Liu H."/>
            <person name="Rohrer G.A."/>
            <person name="Warr A."/>
            <person name="Hall R."/>
            <person name="Kim K."/>
            <person name="Hume D.A."/>
            <person name="Talbot R."/>
            <person name="Chow W."/>
            <person name="Howe K."/>
            <person name="Schwartz A.S."/>
            <person name="Watson M."/>
            <person name="Archibald A.L."/>
            <person name="Phillippy A.M."/>
            <person name="Smith T.P.L."/>
        </authorList>
    </citation>
    <scope>NUCLEOTIDE SEQUENCE [LARGE SCALE GENOMIC DNA]</scope>
</reference>
<dbReference type="AlphaFoldDB" id="A0A4X1V624"/>
<dbReference type="InterPro" id="IPR050230">
    <property type="entry name" value="CALM/Myosin/TropC-like"/>
</dbReference>
<dbReference type="SUPFAM" id="SSF47473">
    <property type="entry name" value="EF-hand"/>
    <property type="match status" value="1"/>
</dbReference>
<dbReference type="PANTHER" id="PTHR23048">
    <property type="entry name" value="MYOSIN LIGHT CHAIN 1, 3"/>
    <property type="match status" value="1"/>
</dbReference>
<organism evidence="3 4">
    <name type="scientific">Sus scrofa</name>
    <name type="common">Pig</name>
    <dbReference type="NCBI Taxonomy" id="9823"/>
    <lineage>
        <taxon>Eukaryota</taxon>
        <taxon>Metazoa</taxon>
        <taxon>Chordata</taxon>
        <taxon>Craniata</taxon>
        <taxon>Vertebrata</taxon>
        <taxon>Euteleostomi</taxon>
        <taxon>Mammalia</taxon>
        <taxon>Eutheria</taxon>
        <taxon>Laurasiatheria</taxon>
        <taxon>Artiodactyla</taxon>
        <taxon>Suina</taxon>
        <taxon>Suidae</taxon>
        <taxon>Sus</taxon>
    </lineage>
</organism>
<evidence type="ECO:0000256" key="2">
    <source>
        <dbReference type="ARBA" id="ARBA00022837"/>
    </source>
</evidence>
<dbReference type="PANTHER" id="PTHR23048:SF59">
    <property type="entry name" value="EF-HAND SUPERFAMILY PROTEIN"/>
    <property type="match status" value="1"/>
</dbReference>
<protein>
    <submittedName>
        <fullName evidence="3">Uncharacterized protein</fullName>
    </submittedName>
</protein>
<accession>A0A4X1V624</accession>
<dbReference type="Gene3D" id="1.10.238.10">
    <property type="entry name" value="EF-hand"/>
    <property type="match status" value="2"/>
</dbReference>